<comment type="subunit">
    <text evidence="9">Forms a complex with SecF. Part of the essential Sec protein translocation apparatus which comprises SecA, SecYEG and auxiliary proteins SecDF-YajC and YidC.</text>
</comment>
<dbReference type="InterPro" id="IPR022646">
    <property type="entry name" value="SecD/SecF_CS"/>
</dbReference>
<feature type="transmembrane region" description="Helical" evidence="9">
    <location>
        <begin position="460"/>
        <end position="486"/>
    </location>
</feature>
<evidence type="ECO:0000256" key="5">
    <source>
        <dbReference type="ARBA" id="ARBA00022927"/>
    </source>
</evidence>
<reference evidence="13 14" key="1">
    <citation type="journal article" date="2019" name="Int. J. Syst. Evol. Microbiol.">
        <title>The Global Catalogue of Microorganisms (GCM) 10K type strain sequencing project: providing services to taxonomists for standard genome sequencing and annotation.</title>
        <authorList>
            <consortium name="The Broad Institute Genomics Platform"/>
            <consortium name="The Broad Institute Genome Sequencing Center for Infectious Disease"/>
            <person name="Wu L."/>
            <person name="Ma J."/>
        </authorList>
    </citation>
    <scope>NUCLEOTIDE SEQUENCE [LARGE SCALE GENOMIC DNA]</scope>
    <source>
        <strain evidence="13 14">JCM 12928</strain>
    </source>
</reference>
<evidence type="ECO:0000259" key="10">
    <source>
        <dbReference type="Pfam" id="PF02355"/>
    </source>
</evidence>
<evidence type="ECO:0000313" key="13">
    <source>
        <dbReference type="EMBL" id="GAA0623371.1"/>
    </source>
</evidence>
<keyword evidence="2 9" id="KW-0813">Transport</keyword>
<keyword evidence="14" id="KW-1185">Reference proteome</keyword>
<proteinExistence type="inferred from homology"/>
<dbReference type="PANTHER" id="PTHR30081:SF1">
    <property type="entry name" value="PROTEIN TRANSLOCASE SUBUNIT SECD"/>
    <property type="match status" value="1"/>
</dbReference>
<dbReference type="InterPro" id="IPR048631">
    <property type="entry name" value="SecD_1st"/>
</dbReference>
<dbReference type="Pfam" id="PF22599">
    <property type="entry name" value="SecDF_P1_head"/>
    <property type="match status" value="1"/>
</dbReference>
<dbReference type="InterPro" id="IPR005791">
    <property type="entry name" value="SecD"/>
</dbReference>
<comment type="similarity">
    <text evidence="9">Belongs to the SecD/SecF family. SecD subfamily.</text>
</comment>
<comment type="caution">
    <text evidence="13">The sequence shown here is derived from an EMBL/GenBank/DDBJ whole genome shotgun (WGS) entry which is preliminary data.</text>
</comment>
<comment type="function">
    <text evidence="9">Part of the Sec protein translocase complex. Interacts with the SecYEG preprotein conducting channel. SecDF uses the proton motive force (PMF) to complete protein translocation after the ATP-dependent function of SecA.</text>
</comment>
<keyword evidence="4 9" id="KW-0812">Transmembrane</keyword>
<sequence length="546" mass="57044">MIHLSRWKITLLALSLLFGLLFAFPNVLSQAQRDALPSWLPSSGVNLGLDLQGGSYLLLEVDTPAMSEKRLSNLGEDTRSILQEAGVGVSAIARQGNGVVITLADPAQMDTALTSMRALLNTGTAGVPNRTVTRQGDNRIRYAYTDQAMAAMPAEAVSQSIEVVRRRLDSSGTKEISIARQGAERIVVQAPGQSDPAELERLVGQTAQLTFQMVNSDPQAMRDAIAGTVPPGYLLVMDIDGATPLLVERRIMVSGENLTRAGVGTDQNSRTAIDFRFDGVGGRRFGAATAANLGERFAILLDGKVISAPTIQSAITGGSGQITGNFSLAEASELVNLLNGGALPAPLKVEERRTVTAELGADAVRNGAISTAVGFIIIVAFMLGAYGLLFGGISVIGLLLNGLLIIASMSLIGATLTLPGIAGLVLTFAVAVDANVLIYERMRDEARQGRSVIASADAGFNKAMGTIVDANLTTLVAALIMFIFGAGPVRGFAWTLTIGVFTSMLSSVLVAQVGVGLWLKYAKPKTLPISEGVAPPAGKTAKAAAE</sequence>
<dbReference type="Pfam" id="PF07549">
    <property type="entry name" value="Sec_GG"/>
    <property type="match status" value="1"/>
</dbReference>
<evidence type="ECO:0000259" key="11">
    <source>
        <dbReference type="Pfam" id="PF21760"/>
    </source>
</evidence>
<comment type="subcellular location">
    <subcellularLocation>
        <location evidence="1 9">Cell membrane</location>
        <topology evidence="1 9">Multi-pass membrane protein</topology>
    </subcellularLocation>
</comment>
<comment type="caution">
    <text evidence="9">Lacks conserved residue(s) required for the propagation of feature annotation.</text>
</comment>
<evidence type="ECO:0000256" key="8">
    <source>
        <dbReference type="ARBA" id="ARBA00023136"/>
    </source>
</evidence>
<organism evidence="13 14">
    <name type="scientific">Brevundimonas kwangchunensis</name>
    <dbReference type="NCBI Taxonomy" id="322163"/>
    <lineage>
        <taxon>Bacteria</taxon>
        <taxon>Pseudomonadati</taxon>
        <taxon>Pseudomonadota</taxon>
        <taxon>Alphaproteobacteria</taxon>
        <taxon>Caulobacterales</taxon>
        <taxon>Caulobacteraceae</taxon>
        <taxon>Brevundimonas</taxon>
    </lineage>
</organism>
<feature type="transmembrane region" description="Helical" evidence="9">
    <location>
        <begin position="420"/>
        <end position="439"/>
    </location>
</feature>
<keyword evidence="3 9" id="KW-1003">Cell membrane</keyword>
<accession>A0ABN1GY55</accession>
<dbReference type="InterPro" id="IPR022813">
    <property type="entry name" value="SecD/SecF_arch_bac"/>
</dbReference>
<evidence type="ECO:0000256" key="2">
    <source>
        <dbReference type="ARBA" id="ARBA00022448"/>
    </source>
</evidence>
<evidence type="ECO:0000259" key="12">
    <source>
        <dbReference type="Pfam" id="PF22599"/>
    </source>
</evidence>
<dbReference type="SUPFAM" id="SSF82866">
    <property type="entry name" value="Multidrug efflux transporter AcrB transmembrane domain"/>
    <property type="match status" value="1"/>
</dbReference>
<dbReference type="InterPro" id="IPR055344">
    <property type="entry name" value="SecD_SecF_C_bact"/>
</dbReference>
<evidence type="ECO:0000256" key="4">
    <source>
        <dbReference type="ARBA" id="ARBA00022692"/>
    </source>
</evidence>
<feature type="transmembrane region" description="Helical" evidence="9">
    <location>
        <begin position="492"/>
        <end position="519"/>
    </location>
</feature>
<gene>
    <name evidence="9 13" type="primary">secD</name>
    <name evidence="13" type="ORF">GCM10009422_19280</name>
</gene>
<keyword evidence="8 9" id="KW-0472">Membrane</keyword>
<dbReference type="Gene3D" id="3.30.70.3400">
    <property type="match status" value="2"/>
</dbReference>
<evidence type="ECO:0000256" key="6">
    <source>
        <dbReference type="ARBA" id="ARBA00022989"/>
    </source>
</evidence>
<dbReference type="Gene3D" id="3.30.1360.200">
    <property type="match status" value="1"/>
</dbReference>
<feature type="domain" description="Protein translocase subunit SecDF P1" evidence="11">
    <location>
        <begin position="157"/>
        <end position="215"/>
    </location>
</feature>
<dbReference type="NCBIfam" id="TIGR01129">
    <property type="entry name" value="secD"/>
    <property type="match status" value="1"/>
</dbReference>
<feature type="domain" description="Protein export membrane protein SecD/SecF C-terminal" evidence="10">
    <location>
        <begin position="349"/>
        <end position="512"/>
    </location>
</feature>
<protein>
    <recommendedName>
        <fullName evidence="9">Protein translocase subunit SecD</fullName>
    </recommendedName>
</protein>
<dbReference type="Gene3D" id="1.20.1640.10">
    <property type="entry name" value="Multidrug efflux transporter AcrB transmembrane domain"/>
    <property type="match status" value="1"/>
</dbReference>
<feature type="transmembrane region" description="Helical" evidence="9">
    <location>
        <begin position="396"/>
        <end position="414"/>
    </location>
</feature>
<dbReference type="Pfam" id="PF21760">
    <property type="entry name" value="SecD_1st"/>
    <property type="match status" value="1"/>
</dbReference>
<dbReference type="InterPro" id="IPR048634">
    <property type="entry name" value="SecD_SecF_C"/>
</dbReference>
<evidence type="ECO:0000256" key="9">
    <source>
        <dbReference type="HAMAP-Rule" id="MF_01463"/>
    </source>
</evidence>
<keyword evidence="7 9" id="KW-0811">Translocation</keyword>
<dbReference type="Pfam" id="PF02355">
    <property type="entry name" value="SecD_SecF_C"/>
    <property type="match status" value="1"/>
</dbReference>
<dbReference type="Proteomes" id="UP001501352">
    <property type="component" value="Unassembled WGS sequence"/>
</dbReference>
<feature type="domain" description="SecDF P1 head subdomain" evidence="12">
    <location>
        <begin position="241"/>
        <end position="345"/>
    </location>
</feature>
<evidence type="ECO:0000256" key="1">
    <source>
        <dbReference type="ARBA" id="ARBA00004651"/>
    </source>
</evidence>
<dbReference type="PANTHER" id="PTHR30081">
    <property type="entry name" value="PROTEIN-EXPORT MEMBRANE PROTEIN SEC"/>
    <property type="match status" value="1"/>
</dbReference>
<dbReference type="InterPro" id="IPR054384">
    <property type="entry name" value="SecDF_P1_head"/>
</dbReference>
<evidence type="ECO:0000256" key="7">
    <source>
        <dbReference type="ARBA" id="ARBA00023010"/>
    </source>
</evidence>
<evidence type="ECO:0000256" key="3">
    <source>
        <dbReference type="ARBA" id="ARBA00022475"/>
    </source>
</evidence>
<keyword evidence="5 9" id="KW-0653">Protein transport</keyword>
<name>A0ABN1GY55_9CAUL</name>
<keyword evidence="6 9" id="KW-1133">Transmembrane helix</keyword>
<dbReference type="HAMAP" id="MF_01463_B">
    <property type="entry name" value="SecD_B"/>
    <property type="match status" value="1"/>
</dbReference>
<dbReference type="EMBL" id="BAAAGA010000005">
    <property type="protein sequence ID" value="GAA0623371.1"/>
    <property type="molecule type" value="Genomic_DNA"/>
</dbReference>
<dbReference type="NCBIfam" id="TIGR00916">
    <property type="entry name" value="2A0604s01"/>
    <property type="match status" value="1"/>
</dbReference>
<dbReference type="RefSeq" id="WP_343793165.1">
    <property type="nucleotide sequence ID" value="NZ_BAAAGA010000005.1"/>
</dbReference>
<feature type="transmembrane region" description="Helical" evidence="9">
    <location>
        <begin position="368"/>
        <end position="389"/>
    </location>
</feature>
<evidence type="ECO:0000313" key="14">
    <source>
        <dbReference type="Proteomes" id="UP001501352"/>
    </source>
</evidence>